<organism evidence="2 3">
    <name type="scientific">Lysinibacillus odysseyi 34hs-1 = NBRC 100172</name>
    <dbReference type="NCBI Taxonomy" id="1220589"/>
    <lineage>
        <taxon>Bacteria</taxon>
        <taxon>Bacillati</taxon>
        <taxon>Bacillota</taxon>
        <taxon>Bacilli</taxon>
        <taxon>Bacillales</taxon>
        <taxon>Bacillaceae</taxon>
        <taxon>Lysinibacillus</taxon>
    </lineage>
</organism>
<dbReference type="EMBL" id="JPVP01000055">
    <property type="protein sequence ID" value="KGR84970.1"/>
    <property type="molecule type" value="Genomic_DNA"/>
</dbReference>
<name>A0A0A3INC2_9BACI</name>
<keyword evidence="3" id="KW-1185">Reference proteome</keyword>
<dbReference type="AlphaFoldDB" id="A0A0A3INC2"/>
<comment type="caution">
    <text evidence="2">The sequence shown here is derived from an EMBL/GenBank/DDBJ whole genome shotgun (WGS) entry which is preliminary data.</text>
</comment>
<sequence length="79" mass="9330">MWMLIPIIAILIGGAIPLTAIYTVHRRSQTKLQIQLAEKEFLLEGQRLQIMERETEKMRLELEQSKMLLESHKRLELTE</sequence>
<gene>
    <name evidence="2" type="ORF">CD32_10960</name>
</gene>
<accession>A0A0A3INC2</accession>
<feature type="transmembrane region" description="Helical" evidence="1">
    <location>
        <begin position="6"/>
        <end position="24"/>
    </location>
</feature>
<reference evidence="2 3" key="1">
    <citation type="submission" date="2014-02" db="EMBL/GenBank/DDBJ databases">
        <title>Draft genome sequence of Lysinibacillus odysseyi NBRC 100172.</title>
        <authorList>
            <person name="Zhang F."/>
            <person name="Wang G."/>
            <person name="Zhang L."/>
        </authorList>
    </citation>
    <scope>NUCLEOTIDE SEQUENCE [LARGE SCALE GENOMIC DNA]</scope>
    <source>
        <strain evidence="2 3">NBRC 100172</strain>
    </source>
</reference>
<evidence type="ECO:0000256" key="1">
    <source>
        <dbReference type="SAM" id="Phobius"/>
    </source>
</evidence>
<proteinExistence type="predicted"/>
<evidence type="ECO:0000313" key="3">
    <source>
        <dbReference type="Proteomes" id="UP000030437"/>
    </source>
</evidence>
<keyword evidence="1" id="KW-0812">Transmembrane</keyword>
<keyword evidence="1" id="KW-0472">Membrane</keyword>
<protein>
    <submittedName>
        <fullName evidence="2">Uncharacterized protein</fullName>
    </submittedName>
</protein>
<evidence type="ECO:0000313" key="2">
    <source>
        <dbReference type="EMBL" id="KGR84970.1"/>
    </source>
</evidence>
<keyword evidence="1" id="KW-1133">Transmembrane helix</keyword>
<dbReference type="eggNOG" id="ENOG502ZDWD">
    <property type="taxonomic scope" value="Bacteria"/>
</dbReference>
<dbReference type="RefSeq" id="WP_036154473.1">
    <property type="nucleotide sequence ID" value="NZ_AVCX01000006.1"/>
</dbReference>
<dbReference type="Proteomes" id="UP000030437">
    <property type="component" value="Unassembled WGS sequence"/>
</dbReference>